<keyword evidence="6" id="KW-0067">ATP-binding</keyword>
<dbReference type="InterPro" id="IPR016188">
    <property type="entry name" value="PurM-like_N"/>
</dbReference>
<organism evidence="12">
    <name type="scientific">freshwater metagenome</name>
    <dbReference type="NCBI Taxonomy" id="449393"/>
    <lineage>
        <taxon>unclassified sequences</taxon>
        <taxon>metagenomes</taxon>
        <taxon>ecological metagenomes</taxon>
    </lineage>
</organism>
<dbReference type="Pfam" id="PF02769">
    <property type="entry name" value="AIRS_C"/>
    <property type="match status" value="1"/>
</dbReference>
<keyword evidence="5" id="KW-0418">Kinase</keyword>
<dbReference type="PIRSF" id="PIRSF036407">
    <property type="entry name" value="Selenphspht_syn"/>
    <property type="match status" value="1"/>
</dbReference>
<dbReference type="InterPro" id="IPR010918">
    <property type="entry name" value="PurM-like_C_dom"/>
</dbReference>
<evidence type="ECO:0000259" key="10">
    <source>
        <dbReference type="Pfam" id="PF00586"/>
    </source>
</evidence>
<dbReference type="CDD" id="cd02195">
    <property type="entry name" value="SelD"/>
    <property type="match status" value="1"/>
</dbReference>
<accession>A0A6J7IZ71</accession>
<feature type="region of interest" description="Disordered" evidence="9">
    <location>
        <begin position="1"/>
        <end position="20"/>
    </location>
</feature>
<keyword evidence="8" id="KW-0711">Selenium</keyword>
<sequence length="379" mass="38793">MSSLHEVSLQRDDASAARPRLTQLSPGGGCACKLPQAMLDDVLGMIGTTAGVLGSESANLLVGLQAPDDAAVYAIDDHRAWIVTVDFGTPVVDDPYLWGRIAATNALSDVYAMGGRPLLALNLLAWPLDLDRTMLAEVLEGGRRAVVDAGALIVGGHSIDDPTPKFGLVGIGEVERDHLLTKGGACNGDLLILTKPLGVGIVSTAIKRGLAPAGLVEAAVESMIRLNANAADVAHRATLRGGTDVTGYGLLGHLHEMTKAAGLVAHLHANSVPVLAAGADTVAQLIVEGCAPDGSRRTLAHALSTGWFEPGGLPDNTQLLLADAQTSGGLLLAVPPAIVDVVLTELHDGGDRAAAVIGQFTAPTPEHKPGTVTASATTI</sequence>
<dbReference type="GO" id="GO:0005524">
    <property type="term" value="F:ATP binding"/>
    <property type="evidence" value="ECO:0007669"/>
    <property type="project" value="UniProtKB-KW"/>
</dbReference>
<dbReference type="HAMAP" id="MF_00625">
    <property type="entry name" value="SelD"/>
    <property type="match status" value="1"/>
</dbReference>
<dbReference type="InterPro" id="IPR004536">
    <property type="entry name" value="SPS/SelD"/>
</dbReference>
<comment type="similarity">
    <text evidence="1">Belongs to the selenophosphate synthase 1 family. Class I subfamily.</text>
</comment>
<dbReference type="Gene3D" id="3.30.1330.10">
    <property type="entry name" value="PurM-like, N-terminal domain"/>
    <property type="match status" value="1"/>
</dbReference>
<dbReference type="EMBL" id="CAFBNF010000036">
    <property type="protein sequence ID" value="CAB4935634.1"/>
    <property type="molecule type" value="Genomic_DNA"/>
</dbReference>
<evidence type="ECO:0000256" key="1">
    <source>
        <dbReference type="ARBA" id="ARBA00008026"/>
    </source>
</evidence>
<keyword evidence="7" id="KW-0460">Magnesium</keyword>
<dbReference type="GO" id="GO:0046872">
    <property type="term" value="F:metal ion binding"/>
    <property type="evidence" value="ECO:0007669"/>
    <property type="project" value="UniProtKB-KW"/>
</dbReference>
<reference evidence="12" key="1">
    <citation type="submission" date="2020-05" db="EMBL/GenBank/DDBJ databases">
        <authorList>
            <person name="Chiriac C."/>
            <person name="Salcher M."/>
            <person name="Ghai R."/>
            <person name="Kavagutti S V."/>
        </authorList>
    </citation>
    <scope>NUCLEOTIDE SEQUENCE</scope>
</reference>
<dbReference type="Gene3D" id="3.90.650.10">
    <property type="entry name" value="PurM-like C-terminal domain"/>
    <property type="match status" value="1"/>
</dbReference>
<keyword evidence="2" id="KW-0808">Transferase</keyword>
<dbReference type="NCBIfam" id="TIGR00476">
    <property type="entry name" value="selD"/>
    <property type="match status" value="1"/>
</dbReference>
<evidence type="ECO:0000256" key="4">
    <source>
        <dbReference type="ARBA" id="ARBA00022741"/>
    </source>
</evidence>
<dbReference type="SUPFAM" id="SSF56042">
    <property type="entry name" value="PurM C-terminal domain-like"/>
    <property type="match status" value="1"/>
</dbReference>
<protein>
    <submittedName>
        <fullName evidence="12">Unannotated protein</fullName>
    </submittedName>
</protein>
<evidence type="ECO:0000259" key="11">
    <source>
        <dbReference type="Pfam" id="PF02769"/>
    </source>
</evidence>
<dbReference type="AlphaFoldDB" id="A0A6J7IZ71"/>
<evidence type="ECO:0000256" key="2">
    <source>
        <dbReference type="ARBA" id="ARBA00022679"/>
    </source>
</evidence>
<dbReference type="GO" id="GO:0016260">
    <property type="term" value="P:selenocysteine biosynthetic process"/>
    <property type="evidence" value="ECO:0007669"/>
    <property type="project" value="InterPro"/>
</dbReference>
<proteinExistence type="inferred from homology"/>
<dbReference type="Pfam" id="PF00586">
    <property type="entry name" value="AIRS"/>
    <property type="match status" value="1"/>
</dbReference>
<dbReference type="InterPro" id="IPR023061">
    <property type="entry name" value="SelD_I"/>
</dbReference>
<evidence type="ECO:0000256" key="3">
    <source>
        <dbReference type="ARBA" id="ARBA00022723"/>
    </source>
</evidence>
<dbReference type="GO" id="GO:0004756">
    <property type="term" value="F:selenide, water dikinase activity"/>
    <property type="evidence" value="ECO:0007669"/>
    <property type="project" value="InterPro"/>
</dbReference>
<feature type="domain" description="PurM-like C-terminal" evidence="11">
    <location>
        <begin position="188"/>
        <end position="362"/>
    </location>
</feature>
<dbReference type="NCBIfam" id="NF002098">
    <property type="entry name" value="PRK00943.1"/>
    <property type="match status" value="1"/>
</dbReference>
<evidence type="ECO:0000256" key="5">
    <source>
        <dbReference type="ARBA" id="ARBA00022777"/>
    </source>
</evidence>
<dbReference type="InterPro" id="IPR036921">
    <property type="entry name" value="PurM-like_N_sf"/>
</dbReference>
<dbReference type="InterPro" id="IPR036676">
    <property type="entry name" value="PurM-like_C_sf"/>
</dbReference>
<evidence type="ECO:0000256" key="6">
    <source>
        <dbReference type="ARBA" id="ARBA00022840"/>
    </source>
</evidence>
<name>A0A6J7IZ71_9ZZZZ</name>
<dbReference type="PANTHER" id="PTHR10256:SF0">
    <property type="entry name" value="INACTIVE SELENIDE, WATER DIKINASE-LIKE PROTEIN-RELATED"/>
    <property type="match status" value="1"/>
</dbReference>
<evidence type="ECO:0000256" key="7">
    <source>
        <dbReference type="ARBA" id="ARBA00022842"/>
    </source>
</evidence>
<keyword evidence="4" id="KW-0547">Nucleotide-binding</keyword>
<dbReference type="SUPFAM" id="SSF55326">
    <property type="entry name" value="PurM N-terminal domain-like"/>
    <property type="match status" value="1"/>
</dbReference>
<dbReference type="GO" id="GO:0005737">
    <property type="term" value="C:cytoplasm"/>
    <property type="evidence" value="ECO:0007669"/>
    <property type="project" value="TreeGrafter"/>
</dbReference>
<keyword evidence="3" id="KW-0479">Metal-binding</keyword>
<evidence type="ECO:0000256" key="8">
    <source>
        <dbReference type="ARBA" id="ARBA00023266"/>
    </source>
</evidence>
<gene>
    <name evidence="12" type="ORF">UFOPK3773_00515</name>
</gene>
<dbReference type="FunFam" id="3.30.1330.10:FF:000003">
    <property type="entry name" value="Selenide, water dikinase"/>
    <property type="match status" value="1"/>
</dbReference>
<evidence type="ECO:0000313" key="12">
    <source>
        <dbReference type="EMBL" id="CAB4935634.1"/>
    </source>
</evidence>
<feature type="domain" description="PurM-like N-terminal" evidence="10">
    <location>
        <begin position="68"/>
        <end position="174"/>
    </location>
</feature>
<evidence type="ECO:0000256" key="9">
    <source>
        <dbReference type="SAM" id="MobiDB-lite"/>
    </source>
</evidence>
<dbReference type="PANTHER" id="PTHR10256">
    <property type="entry name" value="SELENIDE, WATER DIKINASE"/>
    <property type="match status" value="1"/>
</dbReference>